<reference evidence="2" key="1">
    <citation type="journal article" date="2014" name="Int. J. Syst. Evol. Microbiol.">
        <title>Complete genome sequence of Corynebacterium casei LMG S-19264T (=DSM 44701T), isolated from a smear-ripened cheese.</title>
        <authorList>
            <consortium name="US DOE Joint Genome Institute (JGI-PGF)"/>
            <person name="Walter F."/>
            <person name="Albersmeier A."/>
            <person name="Kalinowski J."/>
            <person name="Ruckert C."/>
        </authorList>
    </citation>
    <scope>NUCLEOTIDE SEQUENCE</scope>
    <source>
        <strain evidence="2">VKM Ac-1321</strain>
    </source>
</reference>
<protein>
    <recommendedName>
        <fullName evidence="1">STAS domain-containing protein</fullName>
    </recommendedName>
</protein>
<reference evidence="2" key="2">
    <citation type="submission" date="2023-01" db="EMBL/GenBank/DDBJ databases">
        <authorList>
            <person name="Sun Q."/>
            <person name="Evtushenko L."/>
        </authorList>
    </citation>
    <scope>NUCLEOTIDE SEQUENCE</scope>
    <source>
        <strain evidence="2">VKM Ac-1321</strain>
    </source>
</reference>
<dbReference type="PROSITE" id="PS50801">
    <property type="entry name" value="STAS"/>
    <property type="match status" value="1"/>
</dbReference>
<dbReference type="InterPro" id="IPR058548">
    <property type="entry name" value="MlaB-like_STAS"/>
</dbReference>
<evidence type="ECO:0000259" key="1">
    <source>
        <dbReference type="PROSITE" id="PS50801"/>
    </source>
</evidence>
<feature type="domain" description="STAS" evidence="1">
    <location>
        <begin position="15"/>
        <end position="101"/>
    </location>
</feature>
<dbReference type="Pfam" id="PF13466">
    <property type="entry name" value="STAS_2"/>
    <property type="match status" value="1"/>
</dbReference>
<dbReference type="PANTHER" id="PTHR33495">
    <property type="entry name" value="ANTI-SIGMA FACTOR ANTAGONIST TM_1081-RELATED-RELATED"/>
    <property type="match status" value="1"/>
</dbReference>
<dbReference type="CDD" id="cd07043">
    <property type="entry name" value="STAS_anti-anti-sigma_factors"/>
    <property type="match status" value="1"/>
</dbReference>
<comment type="caution">
    <text evidence="2">The sequence shown here is derived from an EMBL/GenBank/DDBJ whole genome shotgun (WGS) entry which is preliminary data.</text>
</comment>
<dbReference type="GO" id="GO:0043856">
    <property type="term" value="F:anti-sigma factor antagonist activity"/>
    <property type="evidence" value="ECO:0007669"/>
    <property type="project" value="TreeGrafter"/>
</dbReference>
<gene>
    <name evidence="2" type="ORF">GCM10017581_072820</name>
</gene>
<dbReference type="Proteomes" id="UP001143480">
    <property type="component" value="Unassembled WGS sequence"/>
</dbReference>
<name>A0A9W6KR01_9ACTN</name>
<evidence type="ECO:0000313" key="2">
    <source>
        <dbReference type="EMBL" id="GLL05535.1"/>
    </source>
</evidence>
<dbReference type="RefSeq" id="WP_223093550.1">
    <property type="nucleotide sequence ID" value="NZ_BAAAXA010000001.1"/>
</dbReference>
<accession>A0A9W6KR01</accession>
<organism evidence="2 3">
    <name type="scientific">Dactylosporangium matsuzakiense</name>
    <dbReference type="NCBI Taxonomy" id="53360"/>
    <lineage>
        <taxon>Bacteria</taxon>
        <taxon>Bacillati</taxon>
        <taxon>Actinomycetota</taxon>
        <taxon>Actinomycetes</taxon>
        <taxon>Micromonosporales</taxon>
        <taxon>Micromonosporaceae</taxon>
        <taxon>Dactylosporangium</taxon>
    </lineage>
</organism>
<dbReference type="Gene3D" id="3.30.750.24">
    <property type="entry name" value="STAS domain"/>
    <property type="match status" value="1"/>
</dbReference>
<dbReference type="EMBL" id="BSFP01000059">
    <property type="protein sequence ID" value="GLL05535.1"/>
    <property type="molecule type" value="Genomic_DNA"/>
</dbReference>
<dbReference type="PANTHER" id="PTHR33495:SF2">
    <property type="entry name" value="ANTI-SIGMA FACTOR ANTAGONIST TM_1081-RELATED"/>
    <property type="match status" value="1"/>
</dbReference>
<dbReference type="InterPro" id="IPR036513">
    <property type="entry name" value="STAS_dom_sf"/>
</dbReference>
<dbReference type="SUPFAM" id="SSF52091">
    <property type="entry name" value="SpoIIaa-like"/>
    <property type="match status" value="1"/>
</dbReference>
<proteinExistence type="predicted"/>
<sequence>MHSGTAEPATPAIEIVISEELDAASVPRLGALLHEAVDLRPDNLVIDLTDCPFVDAAAVGLLLDVHRRMFTHGGRLTLRSPGPRVSRTFRLARVDNVLHVQ</sequence>
<dbReference type="AlphaFoldDB" id="A0A9W6KR01"/>
<evidence type="ECO:0000313" key="3">
    <source>
        <dbReference type="Proteomes" id="UP001143480"/>
    </source>
</evidence>
<keyword evidence="3" id="KW-1185">Reference proteome</keyword>
<dbReference type="InterPro" id="IPR002645">
    <property type="entry name" value="STAS_dom"/>
</dbReference>